<dbReference type="Proteomes" id="UP001154078">
    <property type="component" value="Chromosome 8"/>
</dbReference>
<dbReference type="Gene3D" id="3.30.70.1400">
    <property type="entry name" value="Aminomethyltransferase beta-barrel domains"/>
    <property type="match status" value="1"/>
</dbReference>
<dbReference type="InterPro" id="IPR013977">
    <property type="entry name" value="GcvT_C"/>
</dbReference>
<dbReference type="PANTHER" id="PTHR13847">
    <property type="entry name" value="SARCOSINE DEHYDROGENASE-RELATED"/>
    <property type="match status" value="1"/>
</dbReference>
<sequence>MLPYLTRFKNPSKILLADLRCMSTSAPYLKSSSQEPLPTQAQVVIAGAGVVANSVAYHLVQNGWNDIVVVEQGKIGSGTSHFGSGTLGLFKPIAPRNLIMYSIKLYQELQQMGYDVEMRQCGSLNLATTPDRLIVLKRRIAYNIPTGLHCELVDKKELQELHPYLKVDDILGAVWVPEDAVINPRAICDVLAMIAQQGGAKYVEDTCVNRVLTKNSAVYAVETDRGNIFCDYFVNCAGMWARELGLKCKPQVRIPAYPAQHFYATTPPIDTGTNSIPIVRDYDNQTYIRGYNGGFMVGWFEKEAIPAFEDSKVPKDWKRHVKKDFKHIQPLWEKAVERIPRLRSIKNPEVVNSPDNFTPDGRWVLGEAPEVNNYFIACGMNGNSLQGAGGIGKAVADWIIEGEPKQDLLPFNVQRFLDIHNSRPYLQQRVKEVVGRHYSILYPHQCEYKYARNLRCSPLYSVLEERGAVFGIKMAYERALYFDSTYKKGDAKPKMPPGSFFKPKFFDFMMEEYLACREGVGIIDMSSFSKIEIKSGGSEVVSYLQRLCSNDVDIPIGAIVHTGMQNERGGYENDCMLVRQSENCYFMVSPTSQQTRVNEWMSRNLPNNTTTDLNDVTSMYTVINVVGPKANQLINELSNSNLTLAPFSYKKVNIGYASDVMVMSFTHTGEPGYCLHVPSEYALHVYYKLMTVGKDYGVRDVGTLTQRFMRIERFIPFWAEELSSFITPFEAGNGYSVRLDKKENFIGKPALQKQKEEGVKKQLVLFHLNNIDPDVDIWPWGGEPLYRNNEFVGTVTSAGYGFSADKLICLGFISRPKSSGKKTITADYILSKDAFYQIDIAGHRFSLTPYLHAPTIPNAVSPEKKYKPTLIKYKSDISR</sequence>
<dbReference type="Pfam" id="PF08669">
    <property type="entry name" value="GCV_T_C"/>
    <property type="match status" value="1"/>
</dbReference>
<accession>A0A9P0FLI4</accession>
<keyword evidence="7" id="KW-1185">Reference proteome</keyword>
<evidence type="ECO:0000313" key="7">
    <source>
        <dbReference type="Proteomes" id="UP001154078"/>
    </source>
</evidence>
<evidence type="ECO:0000259" key="5">
    <source>
        <dbReference type="Pfam" id="PF16350"/>
    </source>
</evidence>
<dbReference type="InterPro" id="IPR029043">
    <property type="entry name" value="GcvT/YgfZ_C"/>
</dbReference>
<dbReference type="Pfam" id="PF01571">
    <property type="entry name" value="GCV_T"/>
    <property type="match status" value="1"/>
</dbReference>
<dbReference type="InterPro" id="IPR006076">
    <property type="entry name" value="FAD-dep_OxRdtase"/>
</dbReference>
<dbReference type="Pfam" id="PF01266">
    <property type="entry name" value="DAO"/>
    <property type="match status" value="1"/>
</dbReference>
<feature type="domain" description="FAD dependent oxidoreductase central" evidence="5">
    <location>
        <begin position="401"/>
        <end position="457"/>
    </location>
</feature>
<dbReference type="EMBL" id="OV121139">
    <property type="protein sequence ID" value="CAH0562194.1"/>
    <property type="molecule type" value="Genomic_DNA"/>
</dbReference>
<dbReference type="Gene3D" id="3.30.9.10">
    <property type="entry name" value="D-Amino Acid Oxidase, subunit A, domain 2"/>
    <property type="match status" value="1"/>
</dbReference>
<dbReference type="FunFam" id="3.30.70.1400:FF:000003">
    <property type="entry name" value="Pyruvate dehydrogenase phosphatase regulatory subunit"/>
    <property type="match status" value="1"/>
</dbReference>
<dbReference type="InterPro" id="IPR032503">
    <property type="entry name" value="FAO_M"/>
</dbReference>
<gene>
    <name evidence="6" type="ORF">MELIAE_LOCUS11383</name>
</gene>
<dbReference type="SUPFAM" id="SSF54373">
    <property type="entry name" value="FAD-linked reductases, C-terminal domain"/>
    <property type="match status" value="1"/>
</dbReference>
<dbReference type="InterPro" id="IPR006222">
    <property type="entry name" value="GCVT_N"/>
</dbReference>
<dbReference type="SUPFAM" id="SSF103025">
    <property type="entry name" value="Folate-binding domain"/>
    <property type="match status" value="1"/>
</dbReference>
<dbReference type="PANTHER" id="PTHR13847:SF193">
    <property type="entry name" value="PYRUVATE DEHYDROGENASE PHOSPHATASE REGULATORY SUBUNIT, MITOCHONDRIAL"/>
    <property type="match status" value="1"/>
</dbReference>
<dbReference type="Gene3D" id="3.30.1360.120">
    <property type="entry name" value="Probable tRNA modification gtpase trme, domain 1"/>
    <property type="match status" value="1"/>
</dbReference>
<dbReference type="SUPFAM" id="SSF51905">
    <property type="entry name" value="FAD/NAD(P)-binding domain"/>
    <property type="match status" value="1"/>
</dbReference>
<comment type="similarity">
    <text evidence="1">Belongs to the GcvT family.</text>
</comment>
<protein>
    <recommendedName>
        <fullName evidence="8">Pyruvate dehydrogenase phosphatase regulatory subunit, mitochondrial</fullName>
    </recommendedName>
</protein>
<feature type="domain" description="GCVT N-terminal" evidence="3">
    <location>
        <begin position="459"/>
        <end position="741"/>
    </location>
</feature>
<organism evidence="6 7">
    <name type="scientific">Brassicogethes aeneus</name>
    <name type="common">Rape pollen beetle</name>
    <name type="synonym">Meligethes aeneus</name>
    <dbReference type="NCBI Taxonomy" id="1431903"/>
    <lineage>
        <taxon>Eukaryota</taxon>
        <taxon>Metazoa</taxon>
        <taxon>Ecdysozoa</taxon>
        <taxon>Arthropoda</taxon>
        <taxon>Hexapoda</taxon>
        <taxon>Insecta</taxon>
        <taxon>Pterygota</taxon>
        <taxon>Neoptera</taxon>
        <taxon>Endopterygota</taxon>
        <taxon>Coleoptera</taxon>
        <taxon>Polyphaga</taxon>
        <taxon>Cucujiformia</taxon>
        <taxon>Nitidulidae</taxon>
        <taxon>Meligethinae</taxon>
        <taxon>Brassicogethes</taxon>
    </lineage>
</organism>
<dbReference type="GO" id="GO:0005759">
    <property type="term" value="C:mitochondrial matrix"/>
    <property type="evidence" value="ECO:0007669"/>
    <property type="project" value="TreeGrafter"/>
</dbReference>
<dbReference type="InterPro" id="IPR036188">
    <property type="entry name" value="FAD/NAD-bd_sf"/>
</dbReference>
<proteinExistence type="inferred from homology"/>
<dbReference type="Gene3D" id="2.40.30.110">
    <property type="entry name" value="Aminomethyltransferase beta-barrel domains"/>
    <property type="match status" value="1"/>
</dbReference>
<dbReference type="Pfam" id="PF16350">
    <property type="entry name" value="FAO_M"/>
    <property type="match status" value="1"/>
</dbReference>
<dbReference type="Gene3D" id="3.50.50.60">
    <property type="entry name" value="FAD/NAD(P)-binding domain"/>
    <property type="match status" value="1"/>
</dbReference>
<name>A0A9P0FLI4_BRAAE</name>
<feature type="domain" description="FAD dependent oxidoreductase" evidence="2">
    <location>
        <begin position="43"/>
        <end position="398"/>
    </location>
</feature>
<evidence type="ECO:0000313" key="6">
    <source>
        <dbReference type="EMBL" id="CAH0562194.1"/>
    </source>
</evidence>
<evidence type="ECO:0000256" key="1">
    <source>
        <dbReference type="ARBA" id="ARBA00008609"/>
    </source>
</evidence>
<feature type="domain" description="Aminomethyltransferase C-terminal" evidence="4">
    <location>
        <begin position="761"/>
        <end position="825"/>
    </location>
</feature>
<evidence type="ECO:0008006" key="8">
    <source>
        <dbReference type="Google" id="ProtNLM"/>
    </source>
</evidence>
<reference evidence="6" key="1">
    <citation type="submission" date="2021-12" db="EMBL/GenBank/DDBJ databases">
        <authorList>
            <person name="King R."/>
        </authorList>
    </citation>
    <scope>NUCLEOTIDE SEQUENCE</scope>
</reference>
<evidence type="ECO:0000259" key="2">
    <source>
        <dbReference type="Pfam" id="PF01266"/>
    </source>
</evidence>
<dbReference type="OrthoDB" id="429143at2759"/>
<dbReference type="InterPro" id="IPR027266">
    <property type="entry name" value="TrmE/GcvT-like"/>
</dbReference>
<dbReference type="AlphaFoldDB" id="A0A9P0FLI4"/>
<evidence type="ECO:0000259" key="3">
    <source>
        <dbReference type="Pfam" id="PF01571"/>
    </source>
</evidence>
<evidence type="ECO:0000259" key="4">
    <source>
        <dbReference type="Pfam" id="PF08669"/>
    </source>
</evidence>
<dbReference type="SUPFAM" id="SSF101790">
    <property type="entry name" value="Aminomethyltransferase beta-barrel domain"/>
    <property type="match status" value="1"/>
</dbReference>